<feature type="compositionally biased region" description="Basic residues" evidence="1">
    <location>
        <begin position="38"/>
        <end position="48"/>
    </location>
</feature>
<keyword evidence="3" id="KW-1185">Reference proteome</keyword>
<reference evidence="2 3" key="1">
    <citation type="submission" date="2024-09" db="EMBL/GenBank/DDBJ databases">
        <authorList>
            <person name="Sun Q."/>
            <person name="Mori K."/>
        </authorList>
    </citation>
    <scope>NUCLEOTIDE SEQUENCE [LARGE SCALE GENOMIC DNA]</scope>
    <source>
        <strain evidence="2 3">JCM 4557</strain>
    </source>
</reference>
<dbReference type="EMBL" id="JBHMQV010000007">
    <property type="protein sequence ID" value="MFC0843437.1"/>
    <property type="molecule type" value="Genomic_DNA"/>
</dbReference>
<proteinExistence type="predicted"/>
<name>A0ABV6TCA4_9ACTN</name>
<evidence type="ECO:0000313" key="3">
    <source>
        <dbReference type="Proteomes" id="UP001589887"/>
    </source>
</evidence>
<dbReference type="Proteomes" id="UP001589887">
    <property type="component" value="Unassembled WGS sequence"/>
</dbReference>
<evidence type="ECO:0000313" key="2">
    <source>
        <dbReference type="EMBL" id="MFC0843437.1"/>
    </source>
</evidence>
<sequence length="48" mass="5256">MLSGQQLGTLTRAMDVRYALPPAAARQHPGFDAETRAAHRRSRHPSAT</sequence>
<evidence type="ECO:0000256" key="1">
    <source>
        <dbReference type="SAM" id="MobiDB-lite"/>
    </source>
</evidence>
<comment type="caution">
    <text evidence="2">The sequence shown here is derived from an EMBL/GenBank/DDBJ whole genome shotgun (WGS) entry which is preliminary data.</text>
</comment>
<gene>
    <name evidence="2" type="ORF">ACFH04_06775</name>
</gene>
<organism evidence="2 3">
    <name type="scientific">Streptomyces noboritoensis</name>
    <dbReference type="NCBI Taxonomy" id="67337"/>
    <lineage>
        <taxon>Bacteria</taxon>
        <taxon>Bacillati</taxon>
        <taxon>Actinomycetota</taxon>
        <taxon>Actinomycetes</taxon>
        <taxon>Kitasatosporales</taxon>
        <taxon>Streptomycetaceae</taxon>
        <taxon>Streptomyces</taxon>
    </lineage>
</organism>
<feature type="region of interest" description="Disordered" evidence="1">
    <location>
        <begin position="24"/>
        <end position="48"/>
    </location>
</feature>
<protein>
    <submittedName>
        <fullName evidence="2">Uncharacterized protein</fullName>
    </submittedName>
</protein>
<accession>A0ABV6TCA4</accession>
<dbReference type="RefSeq" id="WP_394317214.1">
    <property type="nucleotide sequence ID" value="NZ_JBHMQV010000007.1"/>
</dbReference>